<dbReference type="EMBL" id="JACHOO010000004">
    <property type="protein sequence ID" value="MBB5753339.1"/>
    <property type="molecule type" value="Genomic_DNA"/>
</dbReference>
<dbReference type="Proteomes" id="UP000523821">
    <property type="component" value="Unassembled WGS sequence"/>
</dbReference>
<organism evidence="2 3">
    <name type="scientific">Prosthecomicrobium pneumaticum</name>
    <dbReference type="NCBI Taxonomy" id="81895"/>
    <lineage>
        <taxon>Bacteria</taxon>
        <taxon>Pseudomonadati</taxon>
        <taxon>Pseudomonadota</taxon>
        <taxon>Alphaproteobacteria</taxon>
        <taxon>Hyphomicrobiales</taxon>
        <taxon>Kaistiaceae</taxon>
        <taxon>Prosthecomicrobium</taxon>
    </lineage>
</organism>
<dbReference type="AlphaFoldDB" id="A0A7W9L295"/>
<comment type="caution">
    <text evidence="2">The sequence shown here is derived from an EMBL/GenBank/DDBJ whole genome shotgun (WGS) entry which is preliminary data.</text>
</comment>
<gene>
    <name evidence="2" type="ORF">GGQ63_002405</name>
</gene>
<evidence type="ECO:0000313" key="3">
    <source>
        <dbReference type="Proteomes" id="UP000523821"/>
    </source>
</evidence>
<proteinExistence type="predicted"/>
<name>A0A7W9L295_9HYPH</name>
<feature type="region of interest" description="Disordered" evidence="1">
    <location>
        <begin position="57"/>
        <end position="93"/>
    </location>
</feature>
<protein>
    <submittedName>
        <fullName evidence="2">Uncharacterized protein</fullName>
    </submittedName>
</protein>
<evidence type="ECO:0000313" key="2">
    <source>
        <dbReference type="EMBL" id="MBB5753339.1"/>
    </source>
</evidence>
<dbReference type="RefSeq" id="WP_210308475.1">
    <property type="nucleotide sequence ID" value="NZ_JACHOO010000004.1"/>
</dbReference>
<keyword evidence="3" id="KW-1185">Reference proteome</keyword>
<feature type="compositionally biased region" description="Low complexity" evidence="1">
    <location>
        <begin position="75"/>
        <end position="93"/>
    </location>
</feature>
<reference evidence="2 3" key="1">
    <citation type="submission" date="2020-08" db="EMBL/GenBank/DDBJ databases">
        <title>Genomic Encyclopedia of Type Strains, Phase IV (KMG-IV): sequencing the most valuable type-strain genomes for metagenomic binning, comparative biology and taxonomic classification.</title>
        <authorList>
            <person name="Goeker M."/>
        </authorList>
    </citation>
    <scope>NUCLEOTIDE SEQUENCE [LARGE SCALE GENOMIC DNA]</scope>
    <source>
        <strain evidence="2 3">DSM 16268</strain>
    </source>
</reference>
<sequence length="93" mass="9662">MTERSGRQPAAVTIARKERAARQAAEGATNAAIYNAEVRRTQDRISALRALRVSQAEEASAAAPPVAKRAKAKSPAKGARPAKAAAAKSLAKV</sequence>
<accession>A0A7W9L295</accession>
<evidence type="ECO:0000256" key="1">
    <source>
        <dbReference type="SAM" id="MobiDB-lite"/>
    </source>
</evidence>